<dbReference type="Gene3D" id="1.10.1760.20">
    <property type="match status" value="1"/>
</dbReference>
<feature type="transmembrane region" description="Helical" evidence="1">
    <location>
        <begin position="141"/>
        <end position="171"/>
    </location>
</feature>
<protein>
    <submittedName>
        <fullName evidence="2">ECF transporter S component</fullName>
    </submittedName>
</protein>
<dbReference type="Proteomes" id="UP001179600">
    <property type="component" value="Chromosome"/>
</dbReference>
<reference evidence="2" key="1">
    <citation type="submission" date="2023-01" db="EMBL/GenBank/DDBJ databases">
        <title>Oxazolidinone resistance genes in florfenicol resistant enterococci from beef cattle and veal calves at slaughter.</title>
        <authorList>
            <person name="Biggel M."/>
        </authorList>
    </citation>
    <scope>NUCLEOTIDE SEQUENCE</scope>
    <source>
        <strain evidence="2">K204-1</strain>
    </source>
</reference>
<keyword evidence="1" id="KW-1133">Transmembrane helix</keyword>
<accession>A0AAF0BFD8</accession>
<dbReference type="EMBL" id="CP116507">
    <property type="protein sequence ID" value="WCG21919.1"/>
    <property type="molecule type" value="Genomic_DNA"/>
</dbReference>
<evidence type="ECO:0000313" key="3">
    <source>
        <dbReference type="Proteomes" id="UP001179600"/>
    </source>
</evidence>
<feature type="transmembrane region" description="Helical" evidence="1">
    <location>
        <begin position="12"/>
        <end position="32"/>
    </location>
</feature>
<sequence>MNNTNRWKTSEVVLMGLFAALTVVGTSIRVPLPALVGNPFFHFGLPILSLAVLTLGFFKGSLAGGIGFAIFDVLNGFAVEAPYFILESFVVGAVLSYAFLRLKRYEQKAWFIPLVMFIAALAKIMMTFLKNFVIQLALGSSASIAAVASFSTLYITVINALAAIIIVTLLYRPVSHLTKKMLYK</sequence>
<feature type="transmembrane region" description="Helical" evidence="1">
    <location>
        <begin position="109"/>
        <end position="129"/>
    </location>
</feature>
<keyword evidence="1" id="KW-0472">Membrane</keyword>
<keyword evidence="1" id="KW-0812">Transmembrane</keyword>
<dbReference type="RefSeq" id="WP_126761879.1">
    <property type="nucleotide sequence ID" value="NZ_BKBT01000002.1"/>
</dbReference>
<name>A0AAF0BFD8_9ENTE</name>
<evidence type="ECO:0000313" key="2">
    <source>
        <dbReference type="EMBL" id="WCG21919.1"/>
    </source>
</evidence>
<gene>
    <name evidence="2" type="ORF">PML95_05800</name>
</gene>
<dbReference type="GeneID" id="72384713"/>
<organism evidence="2 3">
    <name type="scientific">Vagococcus lutrae</name>
    <dbReference type="NCBI Taxonomy" id="81947"/>
    <lineage>
        <taxon>Bacteria</taxon>
        <taxon>Bacillati</taxon>
        <taxon>Bacillota</taxon>
        <taxon>Bacilli</taxon>
        <taxon>Lactobacillales</taxon>
        <taxon>Enterococcaceae</taxon>
        <taxon>Vagococcus</taxon>
    </lineage>
</organism>
<dbReference type="GO" id="GO:0016020">
    <property type="term" value="C:membrane"/>
    <property type="evidence" value="ECO:0007669"/>
    <property type="project" value="InterPro"/>
</dbReference>
<dbReference type="InterPro" id="IPR009825">
    <property type="entry name" value="ECF_substrate-spec-like"/>
</dbReference>
<proteinExistence type="predicted"/>
<feature type="transmembrane region" description="Helical" evidence="1">
    <location>
        <begin position="83"/>
        <end position="102"/>
    </location>
</feature>
<evidence type="ECO:0000256" key="1">
    <source>
        <dbReference type="SAM" id="Phobius"/>
    </source>
</evidence>
<dbReference type="Pfam" id="PF07155">
    <property type="entry name" value="ECF-ribofla_trS"/>
    <property type="match status" value="1"/>
</dbReference>
<dbReference type="AlphaFoldDB" id="A0AAF0BFD8"/>
<feature type="transmembrane region" description="Helical" evidence="1">
    <location>
        <begin position="44"/>
        <end position="71"/>
    </location>
</feature>